<evidence type="ECO:0000313" key="2">
    <source>
        <dbReference type="EMBL" id="OMD47262.1"/>
    </source>
</evidence>
<dbReference type="Proteomes" id="UP000187412">
    <property type="component" value="Unassembled WGS sequence"/>
</dbReference>
<accession>A0ABX3H9V7</accession>
<sequence length="75" mass="8393">MDLVEMRLILGAMLTILNTTGLVGLAKIFLKLECGLSGMQLLFRNGLVFVNGSQKVSVSLDMLWHFQIAHDKCWI</sequence>
<reference evidence="2 3" key="1">
    <citation type="submission" date="2016-10" db="EMBL/GenBank/DDBJ databases">
        <title>Paenibacillus species isolates.</title>
        <authorList>
            <person name="Beno S.M."/>
        </authorList>
    </citation>
    <scope>NUCLEOTIDE SEQUENCE [LARGE SCALE GENOMIC DNA]</scope>
    <source>
        <strain evidence="2 3">FSL H7-0744</strain>
    </source>
</reference>
<proteinExistence type="predicted"/>
<keyword evidence="1" id="KW-0472">Membrane</keyword>
<keyword evidence="1" id="KW-0812">Transmembrane</keyword>
<feature type="transmembrane region" description="Helical" evidence="1">
    <location>
        <begin position="6"/>
        <end position="30"/>
    </location>
</feature>
<evidence type="ECO:0000256" key="1">
    <source>
        <dbReference type="SAM" id="Phobius"/>
    </source>
</evidence>
<gene>
    <name evidence="2" type="ORF">BSK56_13850</name>
</gene>
<dbReference type="EMBL" id="MPTB01000016">
    <property type="protein sequence ID" value="OMD47262.1"/>
    <property type="molecule type" value="Genomic_DNA"/>
</dbReference>
<organism evidence="2 3">
    <name type="scientific">Paenibacillus borealis</name>
    <dbReference type="NCBI Taxonomy" id="160799"/>
    <lineage>
        <taxon>Bacteria</taxon>
        <taxon>Bacillati</taxon>
        <taxon>Bacillota</taxon>
        <taxon>Bacilli</taxon>
        <taxon>Bacillales</taxon>
        <taxon>Paenibacillaceae</taxon>
        <taxon>Paenibacillus</taxon>
    </lineage>
</organism>
<keyword evidence="1" id="KW-1133">Transmembrane helix</keyword>
<name>A0ABX3H9V7_PAEBO</name>
<keyword evidence="3" id="KW-1185">Reference proteome</keyword>
<evidence type="ECO:0000313" key="3">
    <source>
        <dbReference type="Proteomes" id="UP000187412"/>
    </source>
</evidence>
<protein>
    <submittedName>
        <fullName evidence="2">Uncharacterized protein</fullName>
    </submittedName>
</protein>
<comment type="caution">
    <text evidence="2">The sequence shown here is derived from an EMBL/GenBank/DDBJ whole genome shotgun (WGS) entry which is preliminary data.</text>
</comment>